<keyword evidence="6" id="KW-0418">Kinase</keyword>
<dbReference type="PANTHER" id="PTHR45339">
    <property type="entry name" value="HYBRID SIGNAL TRANSDUCTION HISTIDINE KINASE J"/>
    <property type="match status" value="1"/>
</dbReference>
<dbReference type="InterPro" id="IPR004358">
    <property type="entry name" value="Sig_transdc_His_kin-like_C"/>
</dbReference>
<dbReference type="SMART" id="SM00448">
    <property type="entry name" value="REC"/>
    <property type="match status" value="3"/>
</dbReference>
<evidence type="ECO:0000259" key="11">
    <source>
        <dbReference type="PROSITE" id="PS50109"/>
    </source>
</evidence>
<feature type="modified residue" description="4-aspartylphosphate" evidence="8">
    <location>
        <position position="849"/>
    </location>
</feature>
<dbReference type="Proteomes" id="UP001597138">
    <property type="component" value="Unassembled WGS sequence"/>
</dbReference>
<organism evidence="14 15">
    <name type="scientific">Flavobacterium artemisiae</name>
    <dbReference type="NCBI Taxonomy" id="2126556"/>
    <lineage>
        <taxon>Bacteria</taxon>
        <taxon>Pseudomonadati</taxon>
        <taxon>Bacteroidota</taxon>
        <taxon>Flavobacteriia</taxon>
        <taxon>Flavobacteriales</taxon>
        <taxon>Flavobacteriaceae</taxon>
        <taxon>Flavobacterium</taxon>
    </lineage>
</organism>
<keyword evidence="9" id="KW-0175">Coiled coil</keyword>
<evidence type="ECO:0000256" key="6">
    <source>
        <dbReference type="ARBA" id="ARBA00022777"/>
    </source>
</evidence>
<dbReference type="Gene3D" id="3.30.565.10">
    <property type="entry name" value="Histidine kinase-like ATPase, C-terminal domain"/>
    <property type="match status" value="1"/>
</dbReference>
<dbReference type="EMBL" id="JBHUDZ010000018">
    <property type="protein sequence ID" value="MFD1605653.1"/>
    <property type="molecule type" value="Genomic_DNA"/>
</dbReference>
<dbReference type="Gene3D" id="1.10.287.130">
    <property type="match status" value="1"/>
</dbReference>
<dbReference type="Pfam" id="PF05227">
    <property type="entry name" value="CHASE3"/>
    <property type="match status" value="1"/>
</dbReference>
<dbReference type="PANTHER" id="PTHR45339:SF1">
    <property type="entry name" value="HYBRID SIGNAL TRANSDUCTION HISTIDINE KINASE J"/>
    <property type="match status" value="1"/>
</dbReference>
<dbReference type="InterPro" id="IPR036890">
    <property type="entry name" value="HATPase_C_sf"/>
</dbReference>
<dbReference type="SMART" id="SM00388">
    <property type="entry name" value="HisKA"/>
    <property type="match status" value="1"/>
</dbReference>
<evidence type="ECO:0000256" key="9">
    <source>
        <dbReference type="SAM" id="Coils"/>
    </source>
</evidence>
<evidence type="ECO:0000256" key="1">
    <source>
        <dbReference type="ARBA" id="ARBA00000085"/>
    </source>
</evidence>
<feature type="modified residue" description="4-aspartylphosphate" evidence="8">
    <location>
        <position position="1119"/>
    </location>
</feature>
<comment type="caution">
    <text evidence="14">The sequence shown here is derived from an EMBL/GenBank/DDBJ whole genome shotgun (WGS) entry which is preliminary data.</text>
</comment>
<dbReference type="InterPro" id="IPR003594">
    <property type="entry name" value="HATPase_dom"/>
</dbReference>
<dbReference type="CDD" id="cd00082">
    <property type="entry name" value="HisKA"/>
    <property type="match status" value="1"/>
</dbReference>
<dbReference type="CDD" id="cd19410">
    <property type="entry name" value="HK9-like_sensor"/>
    <property type="match status" value="1"/>
</dbReference>
<keyword evidence="10" id="KW-0472">Membrane</keyword>
<feature type="domain" description="HAMP" evidence="13">
    <location>
        <begin position="226"/>
        <end position="273"/>
    </location>
</feature>
<comment type="catalytic activity">
    <reaction evidence="1">
        <text>ATP + protein L-histidine = ADP + protein N-phospho-L-histidine.</text>
        <dbReference type="EC" id="2.7.13.3"/>
    </reaction>
</comment>
<dbReference type="CDD" id="cd17546">
    <property type="entry name" value="REC_hyHK_CKI1_RcsC-like"/>
    <property type="match status" value="1"/>
</dbReference>
<feature type="domain" description="Response regulatory" evidence="12">
    <location>
        <begin position="800"/>
        <end position="913"/>
    </location>
</feature>
<dbReference type="SUPFAM" id="SSF52172">
    <property type="entry name" value="CheY-like"/>
    <property type="match status" value="3"/>
</dbReference>
<dbReference type="PROSITE" id="PS50110">
    <property type="entry name" value="RESPONSE_REGULATORY"/>
    <property type="match status" value="3"/>
</dbReference>
<keyword evidence="10" id="KW-1133">Transmembrane helix</keyword>
<dbReference type="EC" id="2.7.13.3" evidence="3"/>
<keyword evidence="15" id="KW-1185">Reference proteome</keyword>
<keyword evidence="7" id="KW-0902">Two-component regulatory system</keyword>
<sequence length="1190" mass="134054">MDSNFKRNLLISSSISLIILMISSTASFLSIKSLLDSNAWVNHTQEVIYNLNAASATVTDAQTSMRGYLISGNTDFLDEYSIAEKVSSEYLEKLEELTGDNPVQQKRLDELKPLRTNFFKYLNNLTVKKKLHQNESVNFDLAEGRKMMDDLRSKFKSIEKSEQNLLRERIENSERFGNYSFILIIVAFIVALIITVVFFARILRDHNERVLLQNELQRKDIETADRLEVISGIASQISKGNYDVQIDDRKSDTLGVLGGSLHEMKDSLKNSFELLSQKEWLQTGVATLNDKMLGEKTIQKLSKDVIEFLCQYTNSSAGVLYVLDGEELAVSGGYSYIPSKNRERIKKGEGLIGQAISSGKMLELKALSPDDIQINYALGQIKPTHIVALPLIDFKVEGAIELASIYGFSVLQLEFLNLVANNIGIAIKATQNRKRVVELLEETKAQSEELQIQHSELEAINAELEAQTEKLQASEEELRVQQEELEQTNEELSERSVLLEEKNTEIQKKSEALEVSTRYKSEFLANMSHELRTPLNSILLLSRLLSENNNKNMNSEEIEFAKVIQSSGNSLLGLIDEILDLSKIEAGKMDLEFLDISTKEITDTLHNLFYLVAKEKGINFEIISKDAPIVIKTDKMRLEQILKNLISNAIKFTERGTVSLEIKVDTDDDKIICFIVKDTGIGIPLEKQPLIFEAFQQADGSTKRKYGGTGLGLSISRELAKLLRGEIILHSKVNEGSTFTLCLPVLGFAINKISVDKIPHAEVISEEEEETEEVKTRYISEVIPDEIEDDRNNITEDDKVILIVEDDISFAKSLLAFTQKKGYKAVVAVRGDYALNFALIYKPVGILLDIELPVKSGWEVLEELKNNSHTKHISVHIMSSHKLKQESLLKGAVDFLDKPVAFDKIPEVFTRIEHIINKESQKVLIIEDNPKHAKALAYFLETYHINSEIKSEVSEGLTALNKDEVDCVILDMGIPDKQAYEILDGVKKSPGLENLPVIVFTGKSLSIKEELKIRKYADSIIVKTAHSYQRMLDEVSLFLHLVEEKKEANGKKESSKKLNSLNNILFDKKVLIVDDDVRNIYSLSKALEAFKMNVITAFDGKEAIKILDENPDTDVVLLDMMMPNMDGYETAEKIRSNPKFLNLAVIAVTAKAMTGDREKCIKAGASDYITKPVDVDQLLSLLRVWLYDKI</sequence>
<feature type="modified residue" description="4-aspartylphosphate" evidence="8">
    <location>
        <position position="971"/>
    </location>
</feature>
<dbReference type="InterPro" id="IPR005467">
    <property type="entry name" value="His_kinase_dom"/>
</dbReference>
<feature type="transmembrane region" description="Helical" evidence="10">
    <location>
        <begin position="179"/>
        <end position="203"/>
    </location>
</feature>
<dbReference type="SMART" id="SM00065">
    <property type="entry name" value="GAF"/>
    <property type="match status" value="1"/>
</dbReference>
<evidence type="ECO:0000313" key="15">
    <source>
        <dbReference type="Proteomes" id="UP001597138"/>
    </source>
</evidence>
<keyword evidence="10" id="KW-0812">Transmembrane</keyword>
<comment type="subcellular location">
    <subcellularLocation>
        <location evidence="2">Membrane</location>
    </subcellularLocation>
</comment>
<dbReference type="SUPFAM" id="SSF47384">
    <property type="entry name" value="Homodimeric domain of signal transducing histidine kinase"/>
    <property type="match status" value="1"/>
</dbReference>
<dbReference type="Gene3D" id="3.30.450.40">
    <property type="match status" value="1"/>
</dbReference>
<accession>A0ABW4HJ61</accession>
<dbReference type="SMART" id="SM00304">
    <property type="entry name" value="HAMP"/>
    <property type="match status" value="1"/>
</dbReference>
<evidence type="ECO:0000256" key="8">
    <source>
        <dbReference type="PROSITE-ProRule" id="PRU00169"/>
    </source>
</evidence>
<evidence type="ECO:0000256" key="2">
    <source>
        <dbReference type="ARBA" id="ARBA00004370"/>
    </source>
</evidence>
<dbReference type="InterPro" id="IPR029016">
    <property type="entry name" value="GAF-like_dom_sf"/>
</dbReference>
<dbReference type="InterPro" id="IPR001789">
    <property type="entry name" value="Sig_transdc_resp-reg_receiver"/>
</dbReference>
<evidence type="ECO:0000313" key="14">
    <source>
        <dbReference type="EMBL" id="MFD1605653.1"/>
    </source>
</evidence>
<dbReference type="InterPro" id="IPR003660">
    <property type="entry name" value="HAMP_dom"/>
</dbReference>
<dbReference type="Pfam" id="PF13185">
    <property type="entry name" value="GAF_2"/>
    <property type="match status" value="1"/>
</dbReference>
<dbReference type="PRINTS" id="PR00344">
    <property type="entry name" value="BCTRLSENSOR"/>
</dbReference>
<dbReference type="CDD" id="cd06225">
    <property type="entry name" value="HAMP"/>
    <property type="match status" value="1"/>
</dbReference>
<gene>
    <name evidence="14" type="ORF">ACFSC2_23155</name>
</gene>
<feature type="domain" description="Histidine kinase" evidence="11">
    <location>
        <begin position="526"/>
        <end position="747"/>
    </location>
</feature>
<dbReference type="InterPro" id="IPR003018">
    <property type="entry name" value="GAF"/>
</dbReference>
<dbReference type="Pfam" id="PF00072">
    <property type="entry name" value="Response_reg"/>
    <property type="match status" value="3"/>
</dbReference>
<dbReference type="SMART" id="SM00387">
    <property type="entry name" value="HATPase_c"/>
    <property type="match status" value="1"/>
</dbReference>
<dbReference type="PROSITE" id="PS50109">
    <property type="entry name" value="HIS_KIN"/>
    <property type="match status" value="1"/>
</dbReference>
<name>A0ABW4HJ61_9FLAO</name>
<reference evidence="15" key="1">
    <citation type="journal article" date="2019" name="Int. J. Syst. Evol. Microbiol.">
        <title>The Global Catalogue of Microorganisms (GCM) 10K type strain sequencing project: providing services to taxonomists for standard genome sequencing and annotation.</title>
        <authorList>
            <consortium name="The Broad Institute Genomics Platform"/>
            <consortium name="The Broad Institute Genome Sequencing Center for Infectious Disease"/>
            <person name="Wu L."/>
            <person name="Ma J."/>
        </authorList>
    </citation>
    <scope>NUCLEOTIDE SEQUENCE [LARGE SCALE GENOMIC DNA]</scope>
    <source>
        <strain evidence="15">CCUG 70865</strain>
    </source>
</reference>
<protein>
    <recommendedName>
        <fullName evidence="3">histidine kinase</fullName>
        <ecNumber evidence="3">2.7.13.3</ecNumber>
    </recommendedName>
</protein>
<evidence type="ECO:0000256" key="3">
    <source>
        <dbReference type="ARBA" id="ARBA00012438"/>
    </source>
</evidence>
<dbReference type="PROSITE" id="PS50885">
    <property type="entry name" value="HAMP"/>
    <property type="match status" value="1"/>
</dbReference>
<evidence type="ECO:0000256" key="4">
    <source>
        <dbReference type="ARBA" id="ARBA00022553"/>
    </source>
</evidence>
<dbReference type="Pfam" id="PF00512">
    <property type="entry name" value="HisKA"/>
    <property type="match status" value="1"/>
</dbReference>
<dbReference type="Pfam" id="PF02518">
    <property type="entry name" value="HATPase_c"/>
    <property type="match status" value="1"/>
</dbReference>
<dbReference type="InterPro" id="IPR011006">
    <property type="entry name" value="CheY-like_superfamily"/>
</dbReference>
<evidence type="ECO:0000256" key="7">
    <source>
        <dbReference type="ARBA" id="ARBA00023012"/>
    </source>
</evidence>
<dbReference type="InterPro" id="IPR036097">
    <property type="entry name" value="HisK_dim/P_sf"/>
</dbReference>
<feature type="domain" description="Response regulatory" evidence="12">
    <location>
        <begin position="922"/>
        <end position="1038"/>
    </location>
</feature>
<feature type="domain" description="Response regulatory" evidence="12">
    <location>
        <begin position="1069"/>
        <end position="1186"/>
    </location>
</feature>
<dbReference type="InterPro" id="IPR003661">
    <property type="entry name" value="HisK_dim/P_dom"/>
</dbReference>
<proteinExistence type="predicted"/>
<dbReference type="CDD" id="cd00156">
    <property type="entry name" value="REC"/>
    <property type="match status" value="1"/>
</dbReference>
<evidence type="ECO:0000256" key="10">
    <source>
        <dbReference type="SAM" id="Phobius"/>
    </source>
</evidence>
<dbReference type="InterPro" id="IPR007891">
    <property type="entry name" value="CHASE3"/>
</dbReference>
<dbReference type="SUPFAM" id="SSF55874">
    <property type="entry name" value="ATPase domain of HSP90 chaperone/DNA topoisomerase II/histidine kinase"/>
    <property type="match status" value="1"/>
</dbReference>
<dbReference type="CDD" id="cd16922">
    <property type="entry name" value="HATPase_EvgS-ArcB-TorS-like"/>
    <property type="match status" value="1"/>
</dbReference>
<keyword evidence="5" id="KW-0808">Transferase</keyword>
<dbReference type="Gene3D" id="3.40.50.2300">
    <property type="match status" value="3"/>
</dbReference>
<evidence type="ECO:0000259" key="13">
    <source>
        <dbReference type="PROSITE" id="PS50885"/>
    </source>
</evidence>
<dbReference type="SUPFAM" id="SSF55781">
    <property type="entry name" value="GAF domain-like"/>
    <property type="match status" value="1"/>
</dbReference>
<keyword evidence="4 8" id="KW-0597">Phosphoprotein</keyword>
<evidence type="ECO:0000256" key="5">
    <source>
        <dbReference type="ARBA" id="ARBA00022679"/>
    </source>
</evidence>
<evidence type="ECO:0000259" key="12">
    <source>
        <dbReference type="PROSITE" id="PS50110"/>
    </source>
</evidence>
<dbReference type="RefSeq" id="WP_379813471.1">
    <property type="nucleotide sequence ID" value="NZ_JBHUDZ010000018.1"/>
</dbReference>
<dbReference type="Gene3D" id="6.10.340.10">
    <property type="match status" value="1"/>
</dbReference>
<feature type="coiled-coil region" evidence="9">
    <location>
        <begin position="433"/>
        <end position="509"/>
    </location>
</feature>